<dbReference type="InterPro" id="IPR036322">
    <property type="entry name" value="WD40_repeat_dom_sf"/>
</dbReference>
<dbReference type="AlphaFoldDB" id="E1F512"/>
<dbReference type="OrthoDB" id="10310912at2759"/>
<dbReference type="SUPFAM" id="SSF50998">
    <property type="entry name" value="Quinoprotein alcohol dehydrogenase-like"/>
    <property type="match status" value="1"/>
</dbReference>
<organism evidence="1 2">
    <name type="scientific">Giardia intestinalis (strain P15)</name>
    <name type="common">Giardia lamblia</name>
    <dbReference type="NCBI Taxonomy" id="658858"/>
    <lineage>
        <taxon>Eukaryota</taxon>
        <taxon>Metamonada</taxon>
        <taxon>Diplomonadida</taxon>
        <taxon>Hexamitidae</taxon>
        <taxon>Giardiinae</taxon>
        <taxon>Giardia</taxon>
    </lineage>
</organism>
<gene>
    <name evidence="1" type="ORF">GLP15_2386</name>
</gene>
<sequence>MSLPITALCSTGSAGHLYAISGGTIYRGVTPVATLNHDGIKSSVSCASFWAPYFVVCAGRVISIYNCTNGKLSLDRSISCPSVVLSVLPSNEQWLISFITGDWGCLDVSTGTLSCHKGSTGVFFSSQFLGFLFDRKAILTLGSAASLIELCFIDVEKLTYERIATICTPSFPILCLRSFHVPNTDRSFDHLYLLLALSCKHAHVFSLAFSQDDRTSITVRTNGWPILDTVSRLYSGHLDKTGIYLGDETGNIYGYTYSYQYGSDLLSTPNYRVRSHCGIVKDMVMFKGRLYTCGEDGAVLSHYLRDLTHKLVALPLERACSENAGIPRRRDPVCLHSAMVYTADMHCIVIYMCDVILVSNFSSVLSVSLPGQKPNCFDEFVTEKGDLIIIVGYTISAICYIQVSLFPFKVSRVSIINFANHIRLCTQTIDSNVPNNLGVSSCHILHQNISTINLFVFIYGIGAAIVSCQQDLLTVLSVLIYQCAPSVDHIFLTNIETGVTSFQGINQKDLKALGPLTSSIIRLSNRSSLVFVYTRAGQVQIFKYTPENLQLLFPILSLCTNNTGKVKLYTRALPPSPQAAHSLDEHPIIILLILHSGKVQLVRLLVHDNKIIFRQQNSTRSIMPCNSVLLRWDEHIAIASHDTKGWLITSLCPNRFTYSQGTISTGSLCRDSKEVSAALGMCYNEVSKQCALFSWSSSNLLIQPIESPVLTTRIILPGWGSGSEINAFALLQNMLVCGSETGEVSLHGVNLKVVKIVYYCNAPVRSISVLTISPAEDVIIIGSSNSQLVCLIWDVKLAAVIGHARFPAKYIQPKIDELDIRYTFILPFCDAFLSSRFVLFLVGASIGELWLMCFVLKTRCIYLIERRPTHSVPMQLQWMHLGEEGYVVGAMTKGLIIATIDKEKLSTILAKMSDFGRMNIGYMEHALSQKPLGFACGVDGIVVIKWQMRSSLQGSIVSVLTFKRFILAASDIGYLTIYTFERCQTGIRPVRESSLQRGCVSGIICATILPSLEEELSFAYIGWDRIPHYCKLSSVSADGAILQIEQLPSMPLYNIHSVLCMHIAPEASSLLFCGSGLFAVSLPKGKLLTAEASDKLTEIAET</sequence>
<evidence type="ECO:0000313" key="2">
    <source>
        <dbReference type="Proteomes" id="UP000008974"/>
    </source>
</evidence>
<dbReference type="Proteomes" id="UP000008974">
    <property type="component" value="Unassembled WGS sequence"/>
</dbReference>
<dbReference type="SUPFAM" id="SSF50978">
    <property type="entry name" value="WD40 repeat-like"/>
    <property type="match status" value="1"/>
</dbReference>
<evidence type="ECO:0000313" key="1">
    <source>
        <dbReference type="EMBL" id="EFO62488.1"/>
    </source>
</evidence>
<dbReference type="VEuPathDB" id="GiardiaDB:GLP15_2386"/>
<dbReference type="OMA" id="IGELWLM"/>
<dbReference type="EMBL" id="ACVC01000181">
    <property type="protein sequence ID" value="EFO62488.1"/>
    <property type="molecule type" value="Genomic_DNA"/>
</dbReference>
<reference evidence="1 2" key="1">
    <citation type="journal article" date="2010" name="BMC Genomics">
        <title>Genome analysis and comparative genomics of a Giardia intestinalis assemblage E isolate.</title>
        <authorList>
            <person name="Jerlstrom-Hultqvist J."/>
            <person name="Franzen O."/>
            <person name="Ankarklev J."/>
            <person name="Xu F."/>
            <person name="Nohynkova E."/>
            <person name="Andersson J.O."/>
            <person name="Svard S.G."/>
            <person name="Andersson B."/>
        </authorList>
    </citation>
    <scope>NUCLEOTIDE SEQUENCE [LARGE SCALE GENOMIC DNA]</scope>
    <source>
        <strain evidence="1 2">P15</strain>
    </source>
</reference>
<proteinExistence type="predicted"/>
<dbReference type="InterPro" id="IPR011047">
    <property type="entry name" value="Quinoprotein_ADH-like_sf"/>
</dbReference>
<protein>
    <submittedName>
        <fullName evidence="1">Uncharacterized protein</fullName>
    </submittedName>
</protein>
<accession>E1F512</accession>
<comment type="caution">
    <text evidence="1">The sequence shown here is derived from an EMBL/GenBank/DDBJ whole genome shotgun (WGS) entry which is preliminary data.</text>
</comment>
<name>E1F512_GIAIA</name>